<dbReference type="PRINTS" id="PR00421">
    <property type="entry name" value="THIOREDOXIN"/>
</dbReference>
<dbReference type="InterPro" id="IPR017937">
    <property type="entry name" value="Thioredoxin_CS"/>
</dbReference>
<dbReference type="RefSeq" id="WP_394822859.1">
    <property type="nucleotide sequence ID" value="NZ_CP089984.1"/>
</dbReference>
<evidence type="ECO:0000256" key="1">
    <source>
        <dbReference type="ARBA" id="ARBA00022448"/>
    </source>
</evidence>
<keyword evidence="8" id="KW-1185">Reference proteome</keyword>
<dbReference type="SMART" id="SM00450">
    <property type="entry name" value="RHOD"/>
    <property type="match status" value="1"/>
</dbReference>
<dbReference type="PANTHER" id="PTHR45663:SF11">
    <property type="entry name" value="GEO12009P1"/>
    <property type="match status" value="1"/>
</dbReference>
<evidence type="ECO:0000256" key="2">
    <source>
        <dbReference type="ARBA" id="ARBA00022982"/>
    </source>
</evidence>
<dbReference type="InterPro" id="IPR013766">
    <property type="entry name" value="Thioredoxin_domain"/>
</dbReference>
<evidence type="ECO:0000256" key="4">
    <source>
        <dbReference type="ARBA" id="ARBA00023284"/>
    </source>
</evidence>
<keyword evidence="2" id="KW-0249">Electron transport</keyword>
<keyword evidence="4" id="KW-0676">Redox-active center</keyword>
<evidence type="ECO:0000259" key="5">
    <source>
        <dbReference type="PROSITE" id="PS50206"/>
    </source>
</evidence>
<dbReference type="Proteomes" id="UP001370348">
    <property type="component" value="Chromosome"/>
</dbReference>
<gene>
    <name evidence="7" type="ORF">LZC94_36020</name>
</gene>
<dbReference type="SUPFAM" id="SSF52821">
    <property type="entry name" value="Rhodanese/Cell cycle control phosphatase"/>
    <property type="match status" value="1"/>
</dbReference>
<protein>
    <submittedName>
        <fullName evidence="7">Thioredoxin domain-containing protein</fullName>
    </submittedName>
</protein>
<feature type="domain" description="Rhodanese" evidence="5">
    <location>
        <begin position="134"/>
        <end position="222"/>
    </location>
</feature>
<dbReference type="CDD" id="cd00158">
    <property type="entry name" value="RHOD"/>
    <property type="match status" value="1"/>
</dbReference>
<dbReference type="PANTHER" id="PTHR45663">
    <property type="entry name" value="GEO12009P1"/>
    <property type="match status" value="1"/>
</dbReference>
<evidence type="ECO:0000256" key="3">
    <source>
        <dbReference type="ARBA" id="ARBA00023157"/>
    </source>
</evidence>
<evidence type="ECO:0000259" key="6">
    <source>
        <dbReference type="PROSITE" id="PS51352"/>
    </source>
</evidence>
<name>A0ABZ2LQP5_9BACT</name>
<organism evidence="7 8">
    <name type="scientific">Pendulispora albinea</name>
    <dbReference type="NCBI Taxonomy" id="2741071"/>
    <lineage>
        <taxon>Bacteria</taxon>
        <taxon>Pseudomonadati</taxon>
        <taxon>Myxococcota</taxon>
        <taxon>Myxococcia</taxon>
        <taxon>Myxococcales</taxon>
        <taxon>Sorangiineae</taxon>
        <taxon>Pendulisporaceae</taxon>
        <taxon>Pendulispora</taxon>
    </lineage>
</organism>
<dbReference type="InterPro" id="IPR001763">
    <property type="entry name" value="Rhodanese-like_dom"/>
</dbReference>
<dbReference type="Pfam" id="PF00581">
    <property type="entry name" value="Rhodanese"/>
    <property type="match status" value="1"/>
</dbReference>
<evidence type="ECO:0000313" key="8">
    <source>
        <dbReference type="Proteomes" id="UP001370348"/>
    </source>
</evidence>
<sequence length="223" mass="24514">MRPAAPGGAAKSGIVQVTEREFEQEVLTSEVPVLIEFSADWCAPCKQIAPQVEAFAREMSGKVKVVKVDIDRAPMLARELRVQSVPTFMVFAQQRIVDVQVGAIGKKQMFAMVEPFLPRSEGAIKPPELAELMRQGMVTPVDTRDKAAYDRAHIPGAAHMALDEIENRLAELHMLAERPVLYCRAGDKSKELAARLAEQDVPVAFLEGGLLGWESDGLPVERP</sequence>
<keyword evidence="3" id="KW-1015">Disulfide bond</keyword>
<dbReference type="Pfam" id="PF00085">
    <property type="entry name" value="Thioredoxin"/>
    <property type="match status" value="1"/>
</dbReference>
<evidence type="ECO:0000313" key="7">
    <source>
        <dbReference type="EMBL" id="WXB13238.1"/>
    </source>
</evidence>
<proteinExistence type="predicted"/>
<accession>A0ABZ2LQP5</accession>
<dbReference type="EMBL" id="CP089984">
    <property type="protein sequence ID" value="WXB13238.1"/>
    <property type="molecule type" value="Genomic_DNA"/>
</dbReference>
<dbReference type="Gene3D" id="3.40.250.10">
    <property type="entry name" value="Rhodanese-like domain"/>
    <property type="match status" value="1"/>
</dbReference>
<dbReference type="Gene3D" id="3.40.30.10">
    <property type="entry name" value="Glutaredoxin"/>
    <property type="match status" value="1"/>
</dbReference>
<dbReference type="PROSITE" id="PS00194">
    <property type="entry name" value="THIOREDOXIN_1"/>
    <property type="match status" value="1"/>
</dbReference>
<dbReference type="PROSITE" id="PS51352">
    <property type="entry name" value="THIOREDOXIN_2"/>
    <property type="match status" value="1"/>
</dbReference>
<dbReference type="InterPro" id="IPR036873">
    <property type="entry name" value="Rhodanese-like_dom_sf"/>
</dbReference>
<dbReference type="InterPro" id="IPR036249">
    <property type="entry name" value="Thioredoxin-like_sf"/>
</dbReference>
<dbReference type="SUPFAM" id="SSF52833">
    <property type="entry name" value="Thioredoxin-like"/>
    <property type="match status" value="1"/>
</dbReference>
<feature type="domain" description="Thioredoxin" evidence="6">
    <location>
        <begin position="1"/>
        <end position="118"/>
    </location>
</feature>
<dbReference type="PROSITE" id="PS50206">
    <property type="entry name" value="RHODANESE_3"/>
    <property type="match status" value="1"/>
</dbReference>
<dbReference type="CDD" id="cd02947">
    <property type="entry name" value="TRX_family"/>
    <property type="match status" value="1"/>
</dbReference>
<keyword evidence="1" id="KW-0813">Transport</keyword>
<reference evidence="7 8" key="1">
    <citation type="submission" date="2021-12" db="EMBL/GenBank/DDBJ databases">
        <title>Discovery of the Pendulisporaceae a myxobacterial family with distinct sporulation behavior and unique specialized metabolism.</title>
        <authorList>
            <person name="Garcia R."/>
            <person name="Popoff A."/>
            <person name="Bader C.D."/>
            <person name="Loehr J."/>
            <person name="Walesch S."/>
            <person name="Walt C."/>
            <person name="Boldt J."/>
            <person name="Bunk B."/>
            <person name="Haeckl F.J.F.P.J."/>
            <person name="Gunesch A.P."/>
            <person name="Birkelbach J."/>
            <person name="Nuebel U."/>
            <person name="Pietschmann T."/>
            <person name="Bach T."/>
            <person name="Mueller R."/>
        </authorList>
    </citation>
    <scope>NUCLEOTIDE SEQUENCE [LARGE SCALE GENOMIC DNA]</scope>
    <source>
        <strain evidence="7 8">MSr11954</strain>
    </source>
</reference>